<dbReference type="Pfam" id="PF04096">
    <property type="entry name" value="Nucleoporin2"/>
    <property type="match status" value="1"/>
</dbReference>
<dbReference type="PROSITE" id="PS51434">
    <property type="entry name" value="NUP_C"/>
    <property type="match status" value="1"/>
</dbReference>
<name>A0A0K8U4G4_BACLA</name>
<comment type="similarity">
    <text evidence="4">Belongs to the nucleoporin GLFG family.</text>
</comment>
<evidence type="ECO:0000259" key="19">
    <source>
        <dbReference type="PROSITE" id="PS51434"/>
    </source>
</evidence>
<dbReference type="Pfam" id="PF13634">
    <property type="entry name" value="Nucleoporin_FG"/>
    <property type="match status" value="4"/>
</dbReference>
<dbReference type="EMBL" id="GDHF01030923">
    <property type="protein sequence ID" value="JAI21391.1"/>
    <property type="molecule type" value="Transcribed_RNA"/>
</dbReference>
<evidence type="ECO:0000256" key="18">
    <source>
        <dbReference type="SAM" id="MobiDB-lite"/>
    </source>
</evidence>
<keyword evidence="17" id="KW-0539">Nucleus</keyword>
<keyword evidence="9" id="KW-0378">Hydrolase</keyword>
<evidence type="ECO:0000256" key="6">
    <source>
        <dbReference type="ARBA" id="ARBA00022448"/>
    </source>
</evidence>
<dbReference type="GO" id="GO:0006508">
    <property type="term" value="P:proteolysis"/>
    <property type="evidence" value="ECO:0007669"/>
    <property type="project" value="UniProtKB-KW"/>
</dbReference>
<dbReference type="InterPro" id="IPR007230">
    <property type="entry name" value="Nup98_auto-Pept-S59_dom"/>
</dbReference>
<evidence type="ECO:0000256" key="12">
    <source>
        <dbReference type="ARBA" id="ARBA00022825"/>
    </source>
</evidence>
<dbReference type="OrthoDB" id="3797628at2759"/>
<dbReference type="PANTHER" id="PTHR23198">
    <property type="entry name" value="NUCLEOPORIN"/>
    <property type="match status" value="1"/>
</dbReference>
<keyword evidence="15" id="KW-0906">Nuclear pore complex</keyword>
<dbReference type="Pfam" id="PF21240">
    <property type="entry name" value="Nup98_GLEBS"/>
    <property type="match status" value="1"/>
</dbReference>
<organism evidence="20">
    <name type="scientific">Bactrocera latifrons</name>
    <name type="common">Malaysian fruit fly</name>
    <name type="synonym">Chaetodacus latifrons</name>
    <dbReference type="NCBI Taxonomy" id="174628"/>
    <lineage>
        <taxon>Eukaryota</taxon>
        <taxon>Metazoa</taxon>
        <taxon>Ecdysozoa</taxon>
        <taxon>Arthropoda</taxon>
        <taxon>Hexapoda</taxon>
        <taxon>Insecta</taxon>
        <taxon>Pterygota</taxon>
        <taxon>Neoptera</taxon>
        <taxon>Endopterygota</taxon>
        <taxon>Diptera</taxon>
        <taxon>Brachycera</taxon>
        <taxon>Muscomorpha</taxon>
        <taxon>Tephritoidea</taxon>
        <taxon>Tephritidae</taxon>
        <taxon>Bactrocera</taxon>
        <taxon>Bactrocera</taxon>
    </lineage>
</organism>
<evidence type="ECO:0000256" key="13">
    <source>
        <dbReference type="ARBA" id="ARBA00022927"/>
    </source>
</evidence>
<dbReference type="GO" id="GO:0031965">
    <property type="term" value="C:nuclear membrane"/>
    <property type="evidence" value="ECO:0007669"/>
    <property type="project" value="UniProtKB-SubCell"/>
</dbReference>
<dbReference type="GO" id="GO:0051028">
    <property type="term" value="P:mRNA transport"/>
    <property type="evidence" value="ECO:0007669"/>
    <property type="project" value="UniProtKB-KW"/>
</dbReference>
<dbReference type="GO" id="GO:0008236">
    <property type="term" value="F:serine-type peptidase activity"/>
    <property type="evidence" value="ECO:0007669"/>
    <property type="project" value="UniProtKB-KW"/>
</dbReference>
<dbReference type="Pfam" id="PF12110">
    <property type="entry name" value="Nup96"/>
    <property type="match status" value="1"/>
</dbReference>
<evidence type="ECO:0000256" key="8">
    <source>
        <dbReference type="ARBA" id="ARBA00022737"/>
    </source>
</evidence>
<sequence>MFGGTKPTFGTSTPGTGFGGFSSTTTASPFGQSAFGKPATSTFGAAPTFGTQQQTPSLFGANPTQPQSTGLFGAANTTSAFGSTTTAQPAFGGFQQTGQTPSMFGAPQQASNISSVFGQSATSAFGSAVKPGTLGGFGQTAAQPTSSLFGQPAAATSTSGFGSFGQTQPTTSNVFGSGTTMMMGANAGSSIAKYQPTIGTDTLMKAGQPNNVNTKQHCITAMKEYEGKSLEELRLEDYMANRKGPQAGTSGATSGFFSSTTQPAATGTGLFGATAQPTTGLFGQQAATATDNKGLFGGGAFGQTNTSAFGATTQQNSFLGKPFGAPATTGFGAATTDSSNLFGAKPAFGQTQPSLFGQTSAATTAPAFGQTNTAFGGFGAAAPAQQTSLFGAPAADANKPAFGLGTSSAGTTGFGGFGTAATSTAGTGLFGAKPAATGFGAAPAFGATSTANTGFTNFSLGNTSGGLFNSTLNKPATTGFGAFGTQTSTAPLNFNSGSTGTSLFGNAAAKPGGLFGSTLGQGAANTTGGLFGGGGASAFGTGGTLGGGFGSSTLGGGNMSLGGLGGNQQQQQPPIHQQILAKVTSPYGDNPIFKDLKRSDETDATRATNPAAQKAILETTMNQFKVSTRSSPSVVRVKPITSALTKKSLFEGLEEFDSSVETFSLKPNAKRLIIKPKPANTVVGNSSSTNTSPNRQTTTQNSLTNGGQCQSGGVAQPPTSTLRNESFSGQIPLDPPTSQAAKSSAYSTSTTAPQIGRESDIGRRESWLHPNNVERMRQQNLNNSIESVVPLNSTLSELVPRKPLDTYRATGGAGTTGTPIGRPSVSTVLENTFEEQTSRETSRRDASAHHDESLFSNRSYPGDERSVIEEATEEYEEHPTGITLRRIGYYTIPSLDDLKSYLAEDGSCIVPNFTVGREGYGNVYFGKEMDVAGLNLDEIVHFRNKEIIIYPDDDNKPPIGNGLNREAQVTLDQVWPHDKTKHEPIKDPVRLADMDWEAKLRRVCDKNDTRFIEYRPETGSWVFRVKHFSKYGLNDSDEEDDGVPTDPKKAKMGVAAGAQGATAVVAGQVAAANVAAADKITMAALKNAQKISEDAARALDPKSLASASGNFYPMDASAEFMLMDKTQFLQANGNDYSLYEAQQQQIPRVTSPTAFLAREAGTDSHKLQLMKASFFGDDDLDNKSEGTGAELENNYSDFNRNRSRRAGLFGKHLQDMRTSSQNSLWKEAGLGGALSEASSQLDFVMQNSPLPPSSSGSVMSIMREIDTERSTPAAGSDSTAPLQVVKLPKFSVRPKVAIVKGLAQQVPIANSLAFKLKGIWAADLGIHNYRRFKLGFGPQNTLIVPSTHKNLDREVQNEHLYDAAPYIFKGRGSNDFSGIVLQHVKISSVMHYEHFKESIVTHLELQLHNSLQEDIEGSECPWIKSDNGTDLIVKHLDEAIKQINLSPLEEYAVSVWSLCLALWGEHEELEGREPASHFAVMCRRNLLSEWLENTLTEKDLLTKSVSKNTYLDHLLDLVMCHKVNEACELAVRYDDVNLSLLLSQLSSGPTVRQLMEDQLAAWHKNEADKFIQLERLKLYMLVAGVALMDSGHGPINTLDGIEWIKVLAIQLWYLSSPTASITDALLAYDKSFKSEEFYSMPPTPCYMDKTNLNEKHVIYDLRYHLLQLYSKRSHPMESLLNPATHTADPMDYRLSWLLLQTLEAIGYRHCSELSESQLHVGFASQLECNDLWEWAIFVLLHIKDRNQRELSVQNVLYRYVSVSKDVALSEKEKFVINNLGVPEKWIDYAKAVKAGAIGNYQLQAKYLLKAKQWALAHEVIFQHLAPDAIINDNLDYLHDLLSQFEGAEASKTIKVPNWSSQGQIFLDFIDINEKFKSLKSLKTEADIEARWENLKPQLADLCSRINLLPCPTAKHRLCQSEIAQNLACLVRGVLLVCPVLNPCLIIKIALERLPLPQEFAQQELRALLDTLVEDLAKVNASDNNELIMAK</sequence>
<evidence type="ECO:0000256" key="11">
    <source>
        <dbReference type="ARBA" id="ARBA00022816"/>
    </source>
</evidence>
<evidence type="ECO:0000256" key="2">
    <source>
        <dbReference type="ARBA" id="ARBA00004620"/>
    </source>
</evidence>
<dbReference type="PANTHER" id="PTHR23198:SF6">
    <property type="entry name" value="NUCLEAR PORE COMPLEX PROTEIN NUP98-NUP96"/>
    <property type="match status" value="1"/>
</dbReference>
<dbReference type="Gene3D" id="1.25.40.690">
    <property type="match status" value="1"/>
</dbReference>
<evidence type="ECO:0000256" key="1">
    <source>
        <dbReference type="ARBA" id="ARBA00004567"/>
    </source>
</evidence>
<feature type="compositionally biased region" description="Basic and acidic residues" evidence="18">
    <location>
        <begin position="836"/>
        <end position="853"/>
    </location>
</feature>
<keyword evidence="16" id="KW-0472">Membrane</keyword>
<keyword evidence="6" id="KW-0813">Transport</keyword>
<dbReference type="SUPFAM" id="SSF82215">
    <property type="entry name" value="C-terminal autoproteolytic domain of nucleoporin nup98"/>
    <property type="match status" value="1"/>
</dbReference>
<evidence type="ECO:0000256" key="10">
    <source>
        <dbReference type="ARBA" id="ARBA00022813"/>
    </source>
</evidence>
<dbReference type="GO" id="GO:0034398">
    <property type="term" value="P:telomere tethering at nuclear periphery"/>
    <property type="evidence" value="ECO:0007669"/>
    <property type="project" value="TreeGrafter"/>
</dbReference>
<evidence type="ECO:0000256" key="15">
    <source>
        <dbReference type="ARBA" id="ARBA00023132"/>
    </source>
</evidence>
<feature type="region of interest" description="Disordered" evidence="18">
    <location>
        <begin position="676"/>
        <end position="763"/>
    </location>
</feature>
<dbReference type="InterPro" id="IPR021967">
    <property type="entry name" value="Nup98_C"/>
</dbReference>
<feature type="compositionally biased region" description="Polar residues" evidence="18">
    <location>
        <begin position="703"/>
        <end position="729"/>
    </location>
</feature>
<comment type="subcellular location">
    <subcellularLocation>
        <location evidence="2">Nucleus membrane</location>
        <topology evidence="2">Peripheral membrane protein</topology>
        <orientation evidence="2">Nucleoplasmic side</orientation>
    </subcellularLocation>
    <subcellularLocation>
        <location evidence="1">Nucleus</location>
        <location evidence="1">Nuclear pore complex</location>
    </subcellularLocation>
    <subcellularLocation>
        <location evidence="3">Nucleus</location>
        <location evidence="3">Nucleoplasm</location>
    </subcellularLocation>
</comment>
<dbReference type="InterPro" id="IPR036903">
    <property type="entry name" value="Nup98_auto-Pept-S59_dom_sf"/>
</dbReference>
<feature type="compositionally biased region" description="Low complexity" evidence="18">
    <location>
        <begin position="680"/>
        <end position="702"/>
    </location>
</feature>
<protein>
    <recommendedName>
        <fullName evidence="5">Nuclear pore complex protein Nup98-Nup96</fullName>
    </recommendedName>
</protein>
<dbReference type="GO" id="GO:0006606">
    <property type="term" value="P:protein import into nucleus"/>
    <property type="evidence" value="ECO:0007669"/>
    <property type="project" value="TreeGrafter"/>
</dbReference>
<evidence type="ECO:0000256" key="5">
    <source>
        <dbReference type="ARBA" id="ARBA00013472"/>
    </source>
</evidence>
<evidence type="ECO:0000256" key="7">
    <source>
        <dbReference type="ARBA" id="ARBA00022670"/>
    </source>
</evidence>
<keyword evidence="8" id="KW-0677">Repeat</keyword>
<dbReference type="GO" id="GO:0003723">
    <property type="term" value="F:RNA binding"/>
    <property type="evidence" value="ECO:0007669"/>
    <property type="project" value="TreeGrafter"/>
</dbReference>
<dbReference type="Gene3D" id="3.30.1610.10">
    <property type="entry name" value="Peptidase S59, nucleoporin"/>
    <property type="match status" value="1"/>
</dbReference>
<dbReference type="GO" id="GO:0017056">
    <property type="term" value="F:structural constituent of nuclear pore"/>
    <property type="evidence" value="ECO:0007669"/>
    <property type="project" value="InterPro"/>
</dbReference>
<reference evidence="20" key="1">
    <citation type="submission" date="2015-06" db="EMBL/GenBank/DDBJ databases">
        <authorList>
            <person name="Hoefler B.C."/>
            <person name="Straight P.D."/>
        </authorList>
    </citation>
    <scope>NUCLEOTIDE SEQUENCE</scope>
</reference>
<keyword evidence="13" id="KW-0653">Protein transport</keyword>
<keyword evidence="12" id="KW-0720">Serine protease</keyword>
<feature type="domain" description="Peptidase S59" evidence="19">
    <location>
        <begin position="886"/>
        <end position="1028"/>
    </location>
</feature>
<keyword evidence="10" id="KW-0068">Autocatalytic cleavage</keyword>
<dbReference type="GO" id="GO:0008139">
    <property type="term" value="F:nuclear localization sequence binding"/>
    <property type="evidence" value="ECO:0007669"/>
    <property type="project" value="TreeGrafter"/>
</dbReference>
<dbReference type="InterPro" id="IPR037665">
    <property type="entry name" value="Nucleoporin_S59-like"/>
</dbReference>
<keyword evidence="7" id="KW-0645">Protease</keyword>
<dbReference type="GO" id="GO:0006405">
    <property type="term" value="P:RNA export from nucleus"/>
    <property type="evidence" value="ECO:0007669"/>
    <property type="project" value="TreeGrafter"/>
</dbReference>
<dbReference type="GO" id="GO:0044614">
    <property type="term" value="C:nuclear pore cytoplasmic filaments"/>
    <property type="evidence" value="ECO:0007669"/>
    <property type="project" value="TreeGrafter"/>
</dbReference>
<dbReference type="FunFam" id="3.30.1610.10:FF:000001">
    <property type="entry name" value="Nuclear pore complex protein Nup98-Nup96"/>
    <property type="match status" value="1"/>
</dbReference>
<evidence type="ECO:0000256" key="4">
    <source>
        <dbReference type="ARBA" id="ARBA00008926"/>
    </source>
</evidence>
<feature type="compositionally biased region" description="Low complexity" evidence="18">
    <location>
        <begin position="737"/>
        <end position="752"/>
    </location>
</feature>
<dbReference type="FunFam" id="1.10.10.2360:FF:000001">
    <property type="entry name" value="Nuclear pore complex protein Nup98-Nup96"/>
    <property type="match status" value="1"/>
</dbReference>
<keyword evidence="14" id="KW-0811">Translocation</keyword>
<accession>A0A0K8U4G4</accession>
<dbReference type="GO" id="GO:0005654">
    <property type="term" value="C:nucleoplasm"/>
    <property type="evidence" value="ECO:0007669"/>
    <property type="project" value="UniProtKB-SubCell"/>
</dbReference>
<evidence type="ECO:0000256" key="3">
    <source>
        <dbReference type="ARBA" id="ARBA00004642"/>
    </source>
</evidence>
<evidence type="ECO:0000256" key="14">
    <source>
        <dbReference type="ARBA" id="ARBA00023010"/>
    </source>
</evidence>
<evidence type="ECO:0000313" key="20">
    <source>
        <dbReference type="EMBL" id="JAI21391.1"/>
    </source>
</evidence>
<evidence type="ECO:0000256" key="17">
    <source>
        <dbReference type="ARBA" id="ARBA00023242"/>
    </source>
</evidence>
<dbReference type="InterPro" id="IPR025574">
    <property type="entry name" value="Nucleoporin_FG_rpt"/>
</dbReference>
<proteinExistence type="inferred from homology"/>
<evidence type="ECO:0000256" key="9">
    <source>
        <dbReference type="ARBA" id="ARBA00022801"/>
    </source>
</evidence>
<feature type="region of interest" description="Disordered" evidence="18">
    <location>
        <begin position="834"/>
        <end position="863"/>
    </location>
</feature>
<evidence type="ECO:0000256" key="16">
    <source>
        <dbReference type="ARBA" id="ARBA00023136"/>
    </source>
</evidence>
<feature type="region of interest" description="Disordered" evidence="18">
    <location>
        <begin position="1"/>
        <end position="67"/>
    </location>
</feature>
<gene>
    <name evidence="20" type="primary">NUP98_1</name>
    <name evidence="20" type="ORF">c0_g1_i2</name>
</gene>
<feature type="compositionally biased region" description="Polar residues" evidence="18">
    <location>
        <begin position="39"/>
        <end position="67"/>
    </location>
</feature>
<feature type="compositionally biased region" description="Low complexity" evidence="18">
    <location>
        <begin position="1"/>
        <end position="31"/>
    </location>
</feature>
<dbReference type="GO" id="GO:0000973">
    <property type="term" value="P:post-transcriptional tethering of RNA polymerase II gene DNA at nuclear periphery"/>
    <property type="evidence" value="ECO:0007669"/>
    <property type="project" value="TreeGrafter"/>
</dbReference>
<dbReference type="Gene3D" id="1.10.10.2360">
    <property type="match status" value="1"/>
</dbReference>
<keyword evidence="11" id="KW-0509">mRNA transport</keyword>